<keyword evidence="3" id="KW-1185">Reference proteome</keyword>
<feature type="transmembrane region" description="Helical" evidence="1">
    <location>
        <begin position="58"/>
        <end position="75"/>
    </location>
</feature>
<dbReference type="Proteomes" id="UP000521922">
    <property type="component" value="Unassembled WGS sequence"/>
</dbReference>
<feature type="transmembrane region" description="Helical" evidence="1">
    <location>
        <begin position="366"/>
        <end position="384"/>
    </location>
</feature>
<feature type="transmembrane region" description="Helical" evidence="1">
    <location>
        <begin position="217"/>
        <end position="243"/>
    </location>
</feature>
<protein>
    <recommendedName>
        <fullName evidence="4">DUF2029 domain-containing protein</fullName>
    </recommendedName>
</protein>
<keyword evidence="1" id="KW-1133">Transmembrane helix</keyword>
<dbReference type="AlphaFoldDB" id="A0A7Y9J0R4"/>
<evidence type="ECO:0000313" key="3">
    <source>
        <dbReference type="Proteomes" id="UP000521922"/>
    </source>
</evidence>
<accession>A0A7Y9J0R4</accession>
<feature type="transmembrane region" description="Helical" evidence="1">
    <location>
        <begin position="462"/>
        <end position="481"/>
    </location>
</feature>
<evidence type="ECO:0000256" key="1">
    <source>
        <dbReference type="SAM" id="Phobius"/>
    </source>
</evidence>
<proteinExistence type="predicted"/>
<feature type="transmembrane region" description="Helical" evidence="1">
    <location>
        <begin position="249"/>
        <end position="278"/>
    </location>
</feature>
<evidence type="ECO:0000313" key="2">
    <source>
        <dbReference type="EMBL" id="NYD22505.1"/>
    </source>
</evidence>
<dbReference type="Pfam" id="PF26314">
    <property type="entry name" value="MptA_B_family"/>
    <property type="match status" value="1"/>
</dbReference>
<dbReference type="RefSeq" id="WP_179751524.1">
    <property type="nucleotide sequence ID" value="NZ_BAAAGN010000004.1"/>
</dbReference>
<keyword evidence="1" id="KW-0472">Membrane</keyword>
<evidence type="ECO:0008006" key="4">
    <source>
        <dbReference type="Google" id="ProtNLM"/>
    </source>
</evidence>
<keyword evidence="1" id="KW-0812">Transmembrane</keyword>
<organism evidence="2 3">
    <name type="scientific">Kineococcus aurantiacus</name>
    <dbReference type="NCBI Taxonomy" id="37633"/>
    <lineage>
        <taxon>Bacteria</taxon>
        <taxon>Bacillati</taxon>
        <taxon>Actinomycetota</taxon>
        <taxon>Actinomycetes</taxon>
        <taxon>Kineosporiales</taxon>
        <taxon>Kineosporiaceae</taxon>
        <taxon>Kineococcus</taxon>
    </lineage>
</organism>
<sequence length="487" mass="49104">MTDPAVRPARWATACAAACLLCWAVVAVLGPSAAVPDLGAGFGSFDLGRAPSSATVTALLAVAVLSGGAALAAGLRALGRGWRPRRALLLAAAGALVLTSLPPVGSADHLSYAAYGRIAALGGDPYAQAPDAFAGGTDPVASAVRDPWRSTTSVYGPVGGLLMAATSLVGGTSVRTTVWAWQVLLLAAWALVAWLARRRLEGAARARFDVLWTANPLLLTVGLGGAHADVLAGAAAVAVLLLARDRPVAAGLALAVAVGTKAPYGAVAVGVVVAAVAARRCTPGWLLRGAAGALVVLVPAHAWAGAHVYDQTRTASRYVSLATVWRPLVEAGMPRGLLLPGMVLVVAVVAVLWWPLLVRGGELERAAGVTAVLAAGYLLGAAYELPWYDLLLWGPLALVLVPPPAARAGGAGGAGGGGGAAGALTGVLAGRLTLLGLAYVPGLVDGMSPAVEALTLGYRREVGPWVAWGALVLTVAVAKYFRRRVAI</sequence>
<feature type="transmembrane region" description="Helical" evidence="1">
    <location>
        <begin position="178"/>
        <end position="196"/>
    </location>
</feature>
<feature type="transmembrane region" description="Helical" evidence="1">
    <location>
        <begin position="337"/>
        <end position="354"/>
    </location>
</feature>
<dbReference type="EMBL" id="JACCBB010000001">
    <property type="protein sequence ID" value="NYD22505.1"/>
    <property type="molecule type" value="Genomic_DNA"/>
</dbReference>
<gene>
    <name evidence="2" type="ORF">BJ968_002045</name>
</gene>
<feature type="transmembrane region" description="Helical" evidence="1">
    <location>
        <begin position="285"/>
        <end position="304"/>
    </location>
</feature>
<name>A0A7Y9J0R4_9ACTN</name>
<comment type="caution">
    <text evidence="2">The sequence shown here is derived from an EMBL/GenBank/DDBJ whole genome shotgun (WGS) entry which is preliminary data.</text>
</comment>
<reference evidence="2 3" key="1">
    <citation type="submission" date="2020-07" db="EMBL/GenBank/DDBJ databases">
        <title>Sequencing the genomes of 1000 actinobacteria strains.</title>
        <authorList>
            <person name="Klenk H.-P."/>
        </authorList>
    </citation>
    <scope>NUCLEOTIDE SEQUENCE [LARGE SCALE GENOMIC DNA]</scope>
    <source>
        <strain evidence="2 3">DSM 7487</strain>
    </source>
</reference>